<organism evidence="3 4">
    <name type="scientific">Paractinoplanes brasiliensis</name>
    <dbReference type="NCBI Taxonomy" id="52695"/>
    <lineage>
        <taxon>Bacteria</taxon>
        <taxon>Bacillati</taxon>
        <taxon>Actinomycetota</taxon>
        <taxon>Actinomycetes</taxon>
        <taxon>Micromonosporales</taxon>
        <taxon>Micromonosporaceae</taxon>
        <taxon>Paractinoplanes</taxon>
    </lineage>
</organism>
<dbReference type="Proteomes" id="UP000294901">
    <property type="component" value="Unassembled WGS sequence"/>
</dbReference>
<name>A0A4V3C871_9ACTN</name>
<protein>
    <submittedName>
        <fullName evidence="3">Uncharacterized protein</fullName>
    </submittedName>
</protein>
<evidence type="ECO:0000256" key="1">
    <source>
        <dbReference type="SAM" id="MobiDB-lite"/>
    </source>
</evidence>
<reference evidence="3 4" key="1">
    <citation type="submission" date="2019-03" db="EMBL/GenBank/DDBJ databases">
        <title>Sequencing the genomes of 1000 actinobacteria strains.</title>
        <authorList>
            <person name="Klenk H.-P."/>
        </authorList>
    </citation>
    <scope>NUCLEOTIDE SEQUENCE [LARGE SCALE GENOMIC DNA]</scope>
    <source>
        <strain evidence="3 4">DSM 43805</strain>
    </source>
</reference>
<gene>
    <name evidence="3" type="ORF">C8E87_4203</name>
</gene>
<proteinExistence type="predicted"/>
<evidence type="ECO:0000313" key="3">
    <source>
        <dbReference type="EMBL" id="TDO40488.1"/>
    </source>
</evidence>
<feature type="transmembrane region" description="Helical" evidence="2">
    <location>
        <begin position="6"/>
        <end position="26"/>
    </location>
</feature>
<comment type="caution">
    <text evidence="3">The sequence shown here is derived from an EMBL/GenBank/DDBJ whole genome shotgun (WGS) entry which is preliminary data.</text>
</comment>
<keyword evidence="2" id="KW-1133">Transmembrane helix</keyword>
<feature type="transmembrane region" description="Helical" evidence="2">
    <location>
        <begin position="81"/>
        <end position="104"/>
    </location>
</feature>
<keyword evidence="2" id="KW-0812">Transmembrane</keyword>
<feature type="region of interest" description="Disordered" evidence="1">
    <location>
        <begin position="110"/>
        <end position="137"/>
    </location>
</feature>
<accession>A0A4V3C871</accession>
<feature type="compositionally biased region" description="Pro residues" evidence="1">
    <location>
        <begin position="114"/>
        <end position="124"/>
    </location>
</feature>
<dbReference type="EMBL" id="SNWR01000001">
    <property type="protein sequence ID" value="TDO40488.1"/>
    <property type="molecule type" value="Genomic_DNA"/>
</dbReference>
<evidence type="ECO:0000313" key="4">
    <source>
        <dbReference type="Proteomes" id="UP000294901"/>
    </source>
</evidence>
<sequence>MSALFGFLVVQLPVLVVLVIGLALLGRPEKRLPGRSHMLARAGLIVLLAETIASMAFQLAFTQVILQLDWSSTQFGVVSSIVSFLFTLLFACGLALLIGAFVTIRSETARAADPPGPSPFPGPVGPGHLPGTVGPDR</sequence>
<keyword evidence="4" id="KW-1185">Reference proteome</keyword>
<keyword evidence="2" id="KW-0472">Membrane</keyword>
<dbReference type="AlphaFoldDB" id="A0A4V3C871"/>
<evidence type="ECO:0000256" key="2">
    <source>
        <dbReference type="SAM" id="Phobius"/>
    </source>
</evidence>
<feature type="transmembrane region" description="Helical" evidence="2">
    <location>
        <begin position="38"/>
        <end position="61"/>
    </location>
</feature>